<reference evidence="2" key="1">
    <citation type="submission" date="2015-07" db="EMBL/GenBank/DDBJ databases">
        <authorList>
            <person name="Teixeira M.M."/>
            <person name="Souza R.C."/>
            <person name="Almeida L.G."/>
            <person name="Vicente V.A."/>
            <person name="de Hoog S."/>
            <person name="Bocca A.L."/>
            <person name="de Almeida S.R."/>
            <person name="Vasconcelos A.T."/>
            <person name="Felipe M.S."/>
        </authorList>
    </citation>
    <scope>NUCLEOTIDE SEQUENCE [LARGE SCALE GENOMIC DNA]</scope>
    <source>
        <strain evidence="2">KSF</strain>
    </source>
</reference>
<gene>
    <name evidence="1" type="ORF">CLCR_01588</name>
</gene>
<keyword evidence="1" id="KW-0489">Methyltransferase</keyword>
<protein>
    <submittedName>
        <fullName evidence="1">Putative methyltransferase</fullName>
    </submittedName>
</protein>
<organism evidence="1 2">
    <name type="scientific">Cladophialophora carrionii</name>
    <dbReference type="NCBI Taxonomy" id="86049"/>
    <lineage>
        <taxon>Eukaryota</taxon>
        <taxon>Fungi</taxon>
        <taxon>Dikarya</taxon>
        <taxon>Ascomycota</taxon>
        <taxon>Pezizomycotina</taxon>
        <taxon>Eurotiomycetes</taxon>
        <taxon>Chaetothyriomycetidae</taxon>
        <taxon>Chaetothyriales</taxon>
        <taxon>Herpotrichiellaceae</taxon>
        <taxon>Cladophialophora</taxon>
    </lineage>
</organism>
<sequence length="339" mass="38630">MADDRDVDSAYAESVGDYSESTSIASSIFDYQYENGRRYHSYKAGQYFAPNDEQEQERLDLLHHVQSMVLGGELYKSPIREPQRVLDIGTGTGIWAMQIADMFPMADVVATDLSPIQPTWVPPNIQFMIDDCEAEWTFVRTFDYIRLGHMGGSIADWRKLFRQCMDNLKPGGWVEVIDFEGKRISSSSEICETDDRAFAAWGSTDDDSLPEDSSWHTWQTELSNAAEKFGRIMNISPQIKGMVDEAGFHDVEHMVYKVPLSTWPKEKHLKDLGSYMNLLMTEAMQAYSLALFTRVLGWDPAEVEVLLAGARKDLQNPNYHLYTRLHIVYGRKPPSQEGL</sequence>
<accession>A0A1C1CBB2</accession>
<dbReference type="STRING" id="86049.A0A1C1CBB2"/>
<dbReference type="OrthoDB" id="2013972at2759"/>
<evidence type="ECO:0000313" key="1">
    <source>
        <dbReference type="EMBL" id="OCT45833.1"/>
    </source>
</evidence>
<dbReference type="Pfam" id="PF13489">
    <property type="entry name" value="Methyltransf_23"/>
    <property type="match status" value="1"/>
</dbReference>
<dbReference type="VEuPathDB" id="FungiDB:CLCR_01588"/>
<dbReference type="VEuPathDB" id="FungiDB:G647_03726"/>
<dbReference type="InterPro" id="IPR029063">
    <property type="entry name" value="SAM-dependent_MTases_sf"/>
</dbReference>
<dbReference type="eggNOG" id="ENOG502QSKG">
    <property type="taxonomic scope" value="Eukaryota"/>
</dbReference>
<dbReference type="PANTHER" id="PTHR43591:SF10">
    <property type="entry name" value="ABC TRANSMEMBRANE TYPE-1 DOMAIN-CONTAINING PROTEIN-RELATED"/>
    <property type="match status" value="1"/>
</dbReference>
<dbReference type="AlphaFoldDB" id="A0A1C1CBB2"/>
<keyword evidence="2" id="KW-1185">Reference proteome</keyword>
<dbReference type="SUPFAM" id="SSF53335">
    <property type="entry name" value="S-adenosyl-L-methionine-dependent methyltransferases"/>
    <property type="match status" value="1"/>
</dbReference>
<dbReference type="GO" id="GO:0008168">
    <property type="term" value="F:methyltransferase activity"/>
    <property type="evidence" value="ECO:0007669"/>
    <property type="project" value="UniProtKB-KW"/>
</dbReference>
<dbReference type="Proteomes" id="UP000094526">
    <property type="component" value="Unassembled WGS sequence"/>
</dbReference>
<dbReference type="EMBL" id="LGRB01000019">
    <property type="protein sequence ID" value="OCT45833.1"/>
    <property type="molecule type" value="Genomic_DNA"/>
</dbReference>
<dbReference type="GO" id="GO:0032259">
    <property type="term" value="P:methylation"/>
    <property type="evidence" value="ECO:0007669"/>
    <property type="project" value="UniProtKB-KW"/>
</dbReference>
<keyword evidence="1" id="KW-0808">Transferase</keyword>
<dbReference type="CDD" id="cd02440">
    <property type="entry name" value="AdoMet_MTases"/>
    <property type="match status" value="1"/>
</dbReference>
<evidence type="ECO:0000313" key="2">
    <source>
        <dbReference type="Proteomes" id="UP000094526"/>
    </source>
</evidence>
<dbReference type="Gene3D" id="3.40.50.150">
    <property type="entry name" value="Vaccinia Virus protein VP39"/>
    <property type="match status" value="1"/>
</dbReference>
<dbReference type="PANTHER" id="PTHR43591">
    <property type="entry name" value="METHYLTRANSFERASE"/>
    <property type="match status" value="1"/>
</dbReference>
<comment type="caution">
    <text evidence="1">The sequence shown here is derived from an EMBL/GenBank/DDBJ whole genome shotgun (WGS) entry which is preliminary data.</text>
</comment>
<proteinExistence type="predicted"/>
<name>A0A1C1CBB2_9EURO</name>